<dbReference type="RefSeq" id="WP_067367083.1">
    <property type="nucleotide sequence ID" value="NZ_JBIUBN010000009.1"/>
</dbReference>
<evidence type="ECO:0000313" key="3">
    <source>
        <dbReference type="Proteomes" id="UP000070620"/>
    </source>
</evidence>
<name>A0A136PQZ0_9ACTN</name>
<dbReference type="EMBL" id="LRQV01000059">
    <property type="protein sequence ID" value="KXK60777.1"/>
    <property type="molecule type" value="Genomic_DNA"/>
</dbReference>
<proteinExistence type="predicted"/>
<dbReference type="AlphaFoldDB" id="A0A136PQZ0"/>
<dbReference type="OrthoDB" id="4329964at2"/>
<comment type="caution">
    <text evidence="2">The sequence shown here is derived from an EMBL/GenBank/DDBJ whole genome shotgun (WGS) entry which is preliminary data.</text>
</comment>
<dbReference type="Pfam" id="PF19694">
    <property type="entry name" value="DUF6194"/>
    <property type="match status" value="1"/>
</dbReference>
<dbReference type="InterPro" id="IPR045676">
    <property type="entry name" value="DUF6194"/>
</dbReference>
<gene>
    <name evidence="2" type="ORF">AWW66_17085</name>
</gene>
<evidence type="ECO:0000259" key="1">
    <source>
        <dbReference type="Pfam" id="PF19694"/>
    </source>
</evidence>
<reference evidence="2 3" key="1">
    <citation type="submission" date="2016-01" db="EMBL/GenBank/DDBJ databases">
        <title>Whole genome sequence and analysis of Micromonospora rosaria DSM 803, which can produce antibacterial substance rosamicin.</title>
        <authorList>
            <person name="Yang H."/>
            <person name="He X."/>
            <person name="Zhu D."/>
        </authorList>
    </citation>
    <scope>NUCLEOTIDE SEQUENCE [LARGE SCALE GENOMIC DNA]</scope>
    <source>
        <strain evidence="2 3">DSM 803</strain>
    </source>
</reference>
<dbReference type="Proteomes" id="UP000070620">
    <property type="component" value="Unassembled WGS sequence"/>
</dbReference>
<evidence type="ECO:0000313" key="2">
    <source>
        <dbReference type="EMBL" id="KXK60777.1"/>
    </source>
</evidence>
<protein>
    <recommendedName>
        <fullName evidence="1">DUF6194 domain-containing protein</fullName>
    </recommendedName>
</protein>
<keyword evidence="3" id="KW-1185">Reference proteome</keyword>
<accession>A0A136PQZ0</accession>
<sequence length="156" mass="17161">MEISEISRYVGDTFAGVRAVEAAGDTFFLYDPDGDLPPQRQQPFATIVTTDRYDSASRLDAPGRYRLNVGLTRAGYTGLFGPVPTRRDAAGLPATGPDATVPDRIVPHPVYAGQHWVCVVNPDATWPTVRDLLAEAYGFAVRRHANHRARGERQPR</sequence>
<organism evidence="2 3">
    <name type="scientific">Micromonospora rosaria</name>
    <dbReference type="NCBI Taxonomy" id="47874"/>
    <lineage>
        <taxon>Bacteria</taxon>
        <taxon>Bacillati</taxon>
        <taxon>Actinomycetota</taxon>
        <taxon>Actinomycetes</taxon>
        <taxon>Micromonosporales</taxon>
        <taxon>Micromonosporaceae</taxon>
        <taxon>Micromonospora</taxon>
    </lineage>
</organism>
<feature type="domain" description="DUF6194" evidence="1">
    <location>
        <begin position="1"/>
        <end position="148"/>
    </location>
</feature>